<feature type="transmembrane region" description="Helical" evidence="1">
    <location>
        <begin position="20"/>
        <end position="41"/>
    </location>
</feature>
<evidence type="ECO:0008006" key="4">
    <source>
        <dbReference type="Google" id="ProtNLM"/>
    </source>
</evidence>
<sequence>MHYWLFIPALLQLTWAEQLLWVAAVVFTILLSILLIMEFFSDAQDHANHRPKILSARVILTFFTFWAWTSLLAHVWEPGLLISLLDGLPFGIIAALFPFILLRLRKPVKKIVPSSDNFNYQEALSSTGEVLQYIPPHQEGFGRVHLNLRKAPYALDAVSIGAEIRPGDSVRVVDIVDDHILVVEPLQHVGPQAPF</sequence>
<dbReference type="HOGENOM" id="CLU_1394629_0_0_10"/>
<evidence type="ECO:0000313" key="3">
    <source>
        <dbReference type="Proteomes" id="UP000008461"/>
    </source>
</evidence>
<dbReference type="OrthoDB" id="1495861at2"/>
<evidence type="ECO:0000256" key="1">
    <source>
        <dbReference type="SAM" id="Phobius"/>
    </source>
</evidence>
<proteinExistence type="predicted"/>
<protein>
    <recommendedName>
        <fullName evidence="4">NfeD-like C-terminal domain-containing protein</fullName>
    </recommendedName>
</protein>
<dbReference type="Gene3D" id="2.40.50.140">
    <property type="entry name" value="Nucleic acid-binding proteins"/>
    <property type="match status" value="1"/>
</dbReference>
<dbReference type="RefSeq" id="WP_013764502.1">
    <property type="nucleotide sequence ID" value="NC_015510.1"/>
</dbReference>
<keyword evidence="1" id="KW-1133">Transmembrane helix</keyword>
<dbReference type="STRING" id="760192.Halhy_2064"/>
<keyword evidence="3" id="KW-1185">Reference proteome</keyword>
<dbReference type="eggNOG" id="ENOG503025B">
    <property type="taxonomic scope" value="Bacteria"/>
</dbReference>
<feature type="transmembrane region" description="Helical" evidence="1">
    <location>
        <begin position="79"/>
        <end position="102"/>
    </location>
</feature>
<dbReference type="Proteomes" id="UP000008461">
    <property type="component" value="Chromosome"/>
</dbReference>
<dbReference type="EMBL" id="CP002691">
    <property type="protein sequence ID" value="AEE49949.1"/>
    <property type="molecule type" value="Genomic_DNA"/>
</dbReference>
<keyword evidence="1" id="KW-0812">Transmembrane</keyword>
<reference evidence="2 3" key="1">
    <citation type="journal article" date="2011" name="Stand. Genomic Sci.">
        <title>Complete genome sequence of Haliscomenobacter hydrossis type strain (O).</title>
        <authorList>
            <consortium name="US DOE Joint Genome Institute (JGI-PGF)"/>
            <person name="Daligault H."/>
            <person name="Lapidus A."/>
            <person name="Zeytun A."/>
            <person name="Nolan M."/>
            <person name="Lucas S."/>
            <person name="Del Rio T.G."/>
            <person name="Tice H."/>
            <person name="Cheng J.F."/>
            <person name="Tapia R."/>
            <person name="Han C."/>
            <person name="Goodwin L."/>
            <person name="Pitluck S."/>
            <person name="Liolios K."/>
            <person name="Pagani I."/>
            <person name="Ivanova N."/>
            <person name="Huntemann M."/>
            <person name="Mavromatis K."/>
            <person name="Mikhailova N."/>
            <person name="Pati A."/>
            <person name="Chen A."/>
            <person name="Palaniappan K."/>
            <person name="Land M."/>
            <person name="Hauser L."/>
            <person name="Brambilla E.M."/>
            <person name="Rohde M."/>
            <person name="Verbarg S."/>
            <person name="Goker M."/>
            <person name="Bristow J."/>
            <person name="Eisen J.A."/>
            <person name="Markowitz V."/>
            <person name="Hugenholtz P."/>
            <person name="Kyrpides N.C."/>
            <person name="Klenk H.P."/>
            <person name="Woyke T."/>
        </authorList>
    </citation>
    <scope>NUCLEOTIDE SEQUENCE [LARGE SCALE GENOMIC DNA]</scope>
    <source>
        <strain evidence="3">ATCC 27775 / DSM 1100 / LMG 10767 / O</strain>
    </source>
</reference>
<gene>
    <name evidence="2" type="ordered locus">Halhy_2064</name>
</gene>
<feature type="transmembrane region" description="Helical" evidence="1">
    <location>
        <begin position="53"/>
        <end position="73"/>
    </location>
</feature>
<dbReference type="InterPro" id="IPR012340">
    <property type="entry name" value="NA-bd_OB-fold"/>
</dbReference>
<name>F4KQG0_HALH1</name>
<dbReference type="KEGG" id="hhy:Halhy_2064"/>
<organism evidence="2 3">
    <name type="scientific">Haliscomenobacter hydrossis (strain ATCC 27775 / DSM 1100 / LMG 10767 / O)</name>
    <dbReference type="NCBI Taxonomy" id="760192"/>
    <lineage>
        <taxon>Bacteria</taxon>
        <taxon>Pseudomonadati</taxon>
        <taxon>Bacteroidota</taxon>
        <taxon>Saprospiria</taxon>
        <taxon>Saprospirales</taxon>
        <taxon>Haliscomenobacteraceae</taxon>
        <taxon>Haliscomenobacter</taxon>
    </lineage>
</organism>
<evidence type="ECO:0000313" key="2">
    <source>
        <dbReference type="EMBL" id="AEE49949.1"/>
    </source>
</evidence>
<accession>F4KQG0</accession>
<keyword evidence="1" id="KW-0472">Membrane</keyword>
<reference key="2">
    <citation type="submission" date="2011-04" db="EMBL/GenBank/DDBJ databases">
        <title>Complete sequence of chromosome of Haliscomenobacter hydrossis DSM 1100.</title>
        <authorList>
            <consortium name="US DOE Joint Genome Institute (JGI-PGF)"/>
            <person name="Lucas S."/>
            <person name="Han J."/>
            <person name="Lapidus A."/>
            <person name="Bruce D."/>
            <person name="Goodwin L."/>
            <person name="Pitluck S."/>
            <person name="Peters L."/>
            <person name="Kyrpides N."/>
            <person name="Mavromatis K."/>
            <person name="Ivanova N."/>
            <person name="Ovchinnikova G."/>
            <person name="Pagani I."/>
            <person name="Daligault H."/>
            <person name="Detter J.C."/>
            <person name="Han C."/>
            <person name="Land M."/>
            <person name="Hauser L."/>
            <person name="Markowitz V."/>
            <person name="Cheng J.-F."/>
            <person name="Hugenholtz P."/>
            <person name="Woyke T."/>
            <person name="Wu D."/>
            <person name="Verbarg S."/>
            <person name="Frueling A."/>
            <person name="Brambilla E."/>
            <person name="Klenk H.-P."/>
            <person name="Eisen J.A."/>
        </authorList>
    </citation>
    <scope>NUCLEOTIDE SEQUENCE</scope>
    <source>
        <strain>DSM 1100</strain>
    </source>
</reference>
<dbReference type="AlphaFoldDB" id="F4KQG0"/>